<dbReference type="AlphaFoldDB" id="A0A1E7DRV4"/>
<comment type="caution">
    <text evidence="1">The sequence shown here is derived from an EMBL/GenBank/DDBJ whole genome shotgun (WGS) entry which is preliminary data.</text>
</comment>
<dbReference type="OrthoDB" id="2055104at2"/>
<dbReference type="InterPro" id="IPR038667">
    <property type="entry name" value="XkdH-like_sf"/>
</dbReference>
<dbReference type="Pfam" id="PF12206">
    <property type="entry name" value="DUF3599"/>
    <property type="match status" value="1"/>
</dbReference>
<protein>
    <recommendedName>
        <fullName evidence="3">DUF3599 domain-containing protein</fullName>
    </recommendedName>
</protein>
<evidence type="ECO:0000313" key="2">
    <source>
        <dbReference type="Proteomes" id="UP000095658"/>
    </source>
</evidence>
<accession>A0A1E7DRV4</accession>
<evidence type="ECO:0008006" key="3">
    <source>
        <dbReference type="Google" id="ProtNLM"/>
    </source>
</evidence>
<proteinExistence type="predicted"/>
<name>A0A1E7DRV4_9BACI</name>
<dbReference type="InterPro" id="IPR024556">
    <property type="entry name" value="DUF3599"/>
</dbReference>
<dbReference type="Proteomes" id="UP000095658">
    <property type="component" value="Unassembled WGS sequence"/>
</dbReference>
<reference evidence="1 2" key="1">
    <citation type="submission" date="2016-06" db="EMBL/GenBank/DDBJ databases">
        <title>Domibacillus iocasae genome sequencing.</title>
        <authorList>
            <person name="Verma A."/>
            <person name="Pal Y."/>
            <person name="Ojha A.K."/>
            <person name="Krishnamurthi S."/>
        </authorList>
    </citation>
    <scope>NUCLEOTIDE SEQUENCE [LARGE SCALE GENOMIC DNA]</scope>
    <source>
        <strain evidence="1 2">DSM 29979</strain>
    </source>
</reference>
<keyword evidence="2" id="KW-1185">Reference proteome</keyword>
<sequence>MSYKKLLTHRCDVYRLEAQNSATPTYGVDASFIVKNKEHNLVPVSVDVPCLFIEKSQTVVQGDPAQALLQRFLVHFLPNADILMNDKVVWDGEEFILQKPRKIRNHHQEVTAVRKVRL</sequence>
<dbReference type="EMBL" id="MAMP01000012">
    <property type="protein sequence ID" value="OES45814.1"/>
    <property type="molecule type" value="Genomic_DNA"/>
</dbReference>
<evidence type="ECO:0000313" key="1">
    <source>
        <dbReference type="EMBL" id="OES45814.1"/>
    </source>
</evidence>
<dbReference type="Gene3D" id="2.40.10.370">
    <property type="entry name" value="Protein of unknown function DUF3599"/>
    <property type="match status" value="1"/>
</dbReference>
<dbReference type="STRING" id="1714016.BA724_03140"/>
<dbReference type="RefSeq" id="WP_069937811.1">
    <property type="nucleotide sequence ID" value="NZ_MAMP01000012.1"/>
</dbReference>
<gene>
    <name evidence="1" type="ORF">BA724_03140</name>
</gene>
<organism evidence="1 2">
    <name type="scientific">Domibacillus iocasae</name>
    <dbReference type="NCBI Taxonomy" id="1714016"/>
    <lineage>
        <taxon>Bacteria</taxon>
        <taxon>Bacillati</taxon>
        <taxon>Bacillota</taxon>
        <taxon>Bacilli</taxon>
        <taxon>Bacillales</taxon>
        <taxon>Bacillaceae</taxon>
        <taxon>Domibacillus</taxon>
    </lineage>
</organism>